<evidence type="ECO:0000313" key="3">
    <source>
        <dbReference type="EMBL" id="MPM69692.1"/>
    </source>
</evidence>
<dbReference type="SUPFAM" id="SSF46689">
    <property type="entry name" value="Homeodomain-like"/>
    <property type="match status" value="1"/>
</dbReference>
<protein>
    <recommendedName>
        <fullName evidence="2">Insertion element IS150 protein InsJ-like helix-turn-helix domain-containing protein</fullName>
    </recommendedName>
</protein>
<dbReference type="InterPro" id="IPR009057">
    <property type="entry name" value="Homeodomain-like_sf"/>
</dbReference>
<dbReference type="Pfam" id="PF13518">
    <property type="entry name" value="HTH_28"/>
    <property type="match status" value="1"/>
</dbReference>
<proteinExistence type="inferred from homology"/>
<evidence type="ECO:0000259" key="2">
    <source>
        <dbReference type="Pfam" id="PF13518"/>
    </source>
</evidence>
<dbReference type="PANTHER" id="PTHR33795">
    <property type="entry name" value="INSERTION ELEMENT IS150 PROTEIN INSJ"/>
    <property type="match status" value="1"/>
</dbReference>
<feature type="domain" description="Insertion element IS150 protein InsJ-like helix-turn-helix" evidence="2">
    <location>
        <begin position="14"/>
        <end position="66"/>
    </location>
</feature>
<reference evidence="3" key="1">
    <citation type="submission" date="2019-08" db="EMBL/GenBank/DDBJ databases">
        <authorList>
            <person name="Kucharzyk K."/>
            <person name="Murdoch R.W."/>
            <person name="Higgins S."/>
            <person name="Loffler F."/>
        </authorList>
    </citation>
    <scope>NUCLEOTIDE SEQUENCE</scope>
</reference>
<accession>A0A645BWN9</accession>
<evidence type="ECO:0000256" key="1">
    <source>
        <dbReference type="ARBA" id="ARBA00038232"/>
    </source>
</evidence>
<dbReference type="InterPro" id="IPR055247">
    <property type="entry name" value="InsJ-like_HTH"/>
</dbReference>
<comment type="similarity">
    <text evidence="1">Belongs to the IS150/IS1296 orfA family.</text>
</comment>
<dbReference type="EMBL" id="VSSQ01023017">
    <property type="protein sequence ID" value="MPM69692.1"/>
    <property type="molecule type" value="Genomic_DNA"/>
</dbReference>
<dbReference type="Gene3D" id="1.10.10.10">
    <property type="entry name" value="Winged helix-like DNA-binding domain superfamily/Winged helix DNA-binding domain"/>
    <property type="match status" value="1"/>
</dbReference>
<organism evidence="3">
    <name type="scientific">bioreactor metagenome</name>
    <dbReference type="NCBI Taxonomy" id="1076179"/>
    <lineage>
        <taxon>unclassified sequences</taxon>
        <taxon>metagenomes</taxon>
        <taxon>ecological metagenomes</taxon>
    </lineage>
</organism>
<dbReference type="AlphaFoldDB" id="A0A645BWN9"/>
<dbReference type="PANTHER" id="PTHR33795:SF1">
    <property type="entry name" value="INSERTION ELEMENT IS150 PROTEIN INSJ"/>
    <property type="match status" value="1"/>
</dbReference>
<sequence>MPKGAERKKHTGEFKQKVVEDLRENMLSYREAARKYELSDHKTVMRWERIYLEEGAQRLYIDQRGRASKLGITRKGRPLKLDKKVEEDLIAENQRLKAENDYLKKLNALVSERVQREKKHKS</sequence>
<dbReference type="InterPro" id="IPR052057">
    <property type="entry name" value="IS150/IS1296_orfA-like"/>
</dbReference>
<name>A0A645BWN9_9ZZZZ</name>
<comment type="caution">
    <text evidence="3">The sequence shown here is derived from an EMBL/GenBank/DDBJ whole genome shotgun (WGS) entry which is preliminary data.</text>
</comment>
<dbReference type="InterPro" id="IPR036388">
    <property type="entry name" value="WH-like_DNA-bd_sf"/>
</dbReference>
<gene>
    <name evidence="3" type="ORF">SDC9_116640</name>
</gene>